<evidence type="ECO:0000313" key="3">
    <source>
        <dbReference type="EMBL" id="SDP42029.1"/>
    </source>
</evidence>
<dbReference type="InterPro" id="IPR013096">
    <property type="entry name" value="Cupin_2"/>
</dbReference>
<dbReference type="CDD" id="cd00093">
    <property type="entry name" value="HTH_XRE"/>
    <property type="match status" value="1"/>
</dbReference>
<dbReference type="Gene3D" id="2.60.120.10">
    <property type="entry name" value="Jelly Rolls"/>
    <property type="match status" value="1"/>
</dbReference>
<dbReference type="InterPro" id="IPR001387">
    <property type="entry name" value="Cro/C1-type_HTH"/>
</dbReference>
<name>A0A1H0SKH8_9BACT</name>
<evidence type="ECO:0000256" key="1">
    <source>
        <dbReference type="ARBA" id="ARBA00023125"/>
    </source>
</evidence>
<dbReference type="PROSITE" id="PS50943">
    <property type="entry name" value="HTH_CROC1"/>
    <property type="match status" value="1"/>
</dbReference>
<keyword evidence="4" id="KW-1185">Reference proteome</keyword>
<gene>
    <name evidence="3" type="ORF">SAMN05660330_02715</name>
</gene>
<dbReference type="InterPro" id="IPR014710">
    <property type="entry name" value="RmlC-like_jellyroll"/>
</dbReference>
<dbReference type="PANTHER" id="PTHR46797:SF1">
    <property type="entry name" value="METHYLPHOSPHONATE SYNTHASE"/>
    <property type="match status" value="1"/>
</dbReference>
<dbReference type="AlphaFoldDB" id="A0A1H0SKH8"/>
<dbReference type="PANTHER" id="PTHR46797">
    <property type="entry name" value="HTH-TYPE TRANSCRIPTIONAL REGULATOR"/>
    <property type="match status" value="1"/>
</dbReference>
<evidence type="ECO:0000259" key="2">
    <source>
        <dbReference type="PROSITE" id="PS50943"/>
    </source>
</evidence>
<dbReference type="Pfam" id="PF01381">
    <property type="entry name" value="HTH_3"/>
    <property type="match status" value="1"/>
</dbReference>
<keyword evidence="1" id="KW-0238">DNA-binding</keyword>
<dbReference type="InterPro" id="IPR050807">
    <property type="entry name" value="TransReg_Diox_bact_type"/>
</dbReference>
<sequence length="189" mass="20614">MNGKTLGAQIKKYRLANNLTLDGLAQAAGCSKSYLSQIENGLSSPSLAVLGTLASELNTSVASLLKETESDAKTSYHLPLEKRQTLQYPTGLISSQPLTMEVSKKKMQPLLTTVEPGGSSSIDSQLQHAPNSEEFVLVLKGKMEFVVDGEKIVLKEGDTLYFDGDLPHKWKNLTDETAQLLFVFSPPVW</sequence>
<protein>
    <submittedName>
        <fullName evidence="3">Transcriptional regulator, XRE family with cupin sensor</fullName>
    </submittedName>
</protein>
<dbReference type="EMBL" id="FNJI01000019">
    <property type="protein sequence ID" value="SDP42029.1"/>
    <property type="molecule type" value="Genomic_DNA"/>
</dbReference>
<feature type="domain" description="HTH cro/C1-type" evidence="2">
    <location>
        <begin position="10"/>
        <end position="64"/>
    </location>
</feature>
<reference evidence="3 4" key="1">
    <citation type="submission" date="2016-10" db="EMBL/GenBank/DDBJ databases">
        <authorList>
            <person name="de Groot N.N."/>
        </authorList>
    </citation>
    <scope>NUCLEOTIDE SEQUENCE [LARGE SCALE GENOMIC DNA]</scope>
    <source>
        <strain evidence="3 4">DSM 12130</strain>
    </source>
</reference>
<dbReference type="SUPFAM" id="SSF47413">
    <property type="entry name" value="lambda repressor-like DNA-binding domains"/>
    <property type="match status" value="1"/>
</dbReference>
<dbReference type="Pfam" id="PF07883">
    <property type="entry name" value="Cupin_2"/>
    <property type="match status" value="1"/>
</dbReference>
<dbReference type="GO" id="GO:0003700">
    <property type="term" value="F:DNA-binding transcription factor activity"/>
    <property type="evidence" value="ECO:0007669"/>
    <property type="project" value="TreeGrafter"/>
</dbReference>
<dbReference type="GO" id="GO:0003677">
    <property type="term" value="F:DNA binding"/>
    <property type="evidence" value="ECO:0007669"/>
    <property type="project" value="UniProtKB-KW"/>
</dbReference>
<evidence type="ECO:0000313" key="4">
    <source>
        <dbReference type="Proteomes" id="UP000199073"/>
    </source>
</evidence>
<dbReference type="CDD" id="cd02209">
    <property type="entry name" value="cupin_XRE_C"/>
    <property type="match status" value="1"/>
</dbReference>
<dbReference type="InterPro" id="IPR011051">
    <property type="entry name" value="RmlC_Cupin_sf"/>
</dbReference>
<dbReference type="SMART" id="SM00530">
    <property type="entry name" value="HTH_XRE"/>
    <property type="match status" value="1"/>
</dbReference>
<organism evidence="3 4">
    <name type="scientific">Desulforhopalus singaporensis</name>
    <dbReference type="NCBI Taxonomy" id="91360"/>
    <lineage>
        <taxon>Bacteria</taxon>
        <taxon>Pseudomonadati</taxon>
        <taxon>Thermodesulfobacteriota</taxon>
        <taxon>Desulfobulbia</taxon>
        <taxon>Desulfobulbales</taxon>
        <taxon>Desulfocapsaceae</taxon>
        <taxon>Desulforhopalus</taxon>
    </lineage>
</organism>
<proteinExistence type="predicted"/>
<accession>A0A1H0SKH8</accession>
<dbReference type="OrthoDB" id="5343295at2"/>
<dbReference type="RefSeq" id="WP_092223716.1">
    <property type="nucleotide sequence ID" value="NZ_FNJI01000019.1"/>
</dbReference>
<dbReference type="SUPFAM" id="SSF51182">
    <property type="entry name" value="RmlC-like cupins"/>
    <property type="match status" value="1"/>
</dbReference>
<dbReference type="STRING" id="91360.SAMN05660330_02715"/>
<dbReference type="Gene3D" id="1.10.260.40">
    <property type="entry name" value="lambda repressor-like DNA-binding domains"/>
    <property type="match status" value="1"/>
</dbReference>
<dbReference type="InterPro" id="IPR010982">
    <property type="entry name" value="Lambda_DNA-bd_dom_sf"/>
</dbReference>
<dbReference type="GO" id="GO:0005829">
    <property type="term" value="C:cytosol"/>
    <property type="evidence" value="ECO:0007669"/>
    <property type="project" value="TreeGrafter"/>
</dbReference>
<dbReference type="Proteomes" id="UP000199073">
    <property type="component" value="Unassembled WGS sequence"/>
</dbReference>